<comment type="caution">
    <text evidence="2">The sequence shown here is derived from an EMBL/GenBank/DDBJ whole genome shotgun (WGS) entry which is preliminary data.</text>
</comment>
<accession>A0A7W5BVJ5</accession>
<evidence type="ECO:0000256" key="1">
    <source>
        <dbReference type="SAM" id="SignalP"/>
    </source>
</evidence>
<feature type="signal peptide" evidence="1">
    <location>
        <begin position="1"/>
        <end position="26"/>
    </location>
</feature>
<protein>
    <submittedName>
        <fullName evidence="2">Spy/CpxP family protein refolding chaperone</fullName>
    </submittedName>
</protein>
<dbReference type="RefSeq" id="WP_183386355.1">
    <property type="nucleotide sequence ID" value="NZ_JACHXM010000002.1"/>
</dbReference>
<sequence>MPRCRLRRHALGAILVAAFSSPAAFAHGGADYGPGMGPGMMGGYGHGMGPGMMGGYGPGMGPDTWSLFNEDQRQRARALMDDFHQRQCEHGGEMMVLQQDLMTQLYADEKRDPQALADTQSRLAELQRQMWQEHRQLQQSLFELLDEEQRRRLAPRPTQ</sequence>
<organism evidence="2 3">
    <name type="scientific">Halomonas organivorans</name>
    <dbReference type="NCBI Taxonomy" id="257772"/>
    <lineage>
        <taxon>Bacteria</taxon>
        <taxon>Pseudomonadati</taxon>
        <taxon>Pseudomonadota</taxon>
        <taxon>Gammaproteobacteria</taxon>
        <taxon>Oceanospirillales</taxon>
        <taxon>Halomonadaceae</taxon>
        <taxon>Halomonas</taxon>
    </lineage>
</organism>
<feature type="chain" id="PRO_5031138228" evidence="1">
    <location>
        <begin position="27"/>
        <end position="159"/>
    </location>
</feature>
<proteinExistence type="predicted"/>
<keyword evidence="1" id="KW-0732">Signal</keyword>
<evidence type="ECO:0000313" key="3">
    <source>
        <dbReference type="Proteomes" id="UP000525987"/>
    </source>
</evidence>
<dbReference type="AlphaFoldDB" id="A0A7W5BVJ5"/>
<gene>
    <name evidence="2" type="ORF">FHR96_000789</name>
</gene>
<reference evidence="2 3" key="1">
    <citation type="submission" date="2020-08" db="EMBL/GenBank/DDBJ databases">
        <title>Genomic Encyclopedia of Type Strains, Phase III (KMG-III): the genomes of soil and plant-associated and newly described type strains.</title>
        <authorList>
            <person name="Whitman W."/>
        </authorList>
    </citation>
    <scope>NUCLEOTIDE SEQUENCE [LARGE SCALE GENOMIC DNA]</scope>
    <source>
        <strain evidence="2 3">CECT 5995</strain>
    </source>
</reference>
<keyword evidence="3" id="KW-1185">Reference proteome</keyword>
<dbReference type="EMBL" id="JACHXM010000002">
    <property type="protein sequence ID" value="MBB3139942.1"/>
    <property type="molecule type" value="Genomic_DNA"/>
</dbReference>
<name>A0A7W5BVJ5_9GAMM</name>
<dbReference type="Proteomes" id="UP000525987">
    <property type="component" value="Unassembled WGS sequence"/>
</dbReference>
<evidence type="ECO:0000313" key="2">
    <source>
        <dbReference type="EMBL" id="MBB3139942.1"/>
    </source>
</evidence>